<evidence type="ECO:0000256" key="4">
    <source>
        <dbReference type="ARBA" id="ARBA00012268"/>
    </source>
</evidence>
<evidence type="ECO:0000313" key="19">
    <source>
        <dbReference type="EMBL" id="CDQ09587.1"/>
    </source>
</evidence>
<protein>
    <recommendedName>
        <fullName evidence="5 13">Malto-oligosyltrehalose trehalohydrolase</fullName>
        <shortName evidence="14">MTHase</shortName>
        <ecNumber evidence="4 13">3.2.1.141</ecNumber>
    </recommendedName>
    <alternativeName>
        <fullName evidence="11 14">4-alpha-D-((1-&gt;4)-alpha-D-glucano)trehalose trehalohydrolase</fullName>
    </alternativeName>
    <alternativeName>
        <fullName evidence="10 14">Maltooligosyl trehalose trehalohydrolase</fullName>
    </alternativeName>
</protein>
<dbReference type="Gene3D" id="1.10.10.760">
    <property type="entry name" value="E-set domains of sugar-utilizing enzymes"/>
    <property type="match status" value="1"/>
</dbReference>
<keyword evidence="8" id="KW-0119">Carbohydrate metabolism</keyword>
<dbReference type="InterPro" id="IPR017853">
    <property type="entry name" value="GH"/>
</dbReference>
<keyword evidence="9 14" id="KW-0326">Glycosidase</keyword>
<dbReference type="SUPFAM" id="SSF81296">
    <property type="entry name" value="E set domains"/>
    <property type="match status" value="1"/>
</dbReference>
<dbReference type="Gene3D" id="3.20.20.80">
    <property type="entry name" value="Glycosidases"/>
    <property type="match status" value="1"/>
</dbReference>
<dbReference type="EMBL" id="LT841305">
    <property type="protein sequence ID" value="SMH67168.1"/>
    <property type="molecule type" value="Genomic_DNA"/>
</dbReference>
<evidence type="ECO:0000256" key="16">
    <source>
        <dbReference type="PIRSR" id="PIRSR006337-2"/>
    </source>
</evidence>
<evidence type="ECO:0000256" key="17">
    <source>
        <dbReference type="PIRSR" id="PIRSR006337-3"/>
    </source>
</evidence>
<dbReference type="Pfam" id="PF00128">
    <property type="entry name" value="Alpha-amylase"/>
    <property type="match status" value="1"/>
</dbReference>
<dbReference type="InterPro" id="IPR013783">
    <property type="entry name" value="Ig-like_fold"/>
</dbReference>
<dbReference type="NCBIfam" id="TIGR02402">
    <property type="entry name" value="trehalose_TreZ"/>
    <property type="match status" value="1"/>
</dbReference>
<feature type="active site" description="Proton donor" evidence="15">
    <location>
        <position position="302"/>
    </location>
</feature>
<keyword evidence="6" id="KW-0963">Cytoplasm</keyword>
<evidence type="ECO:0000256" key="12">
    <source>
        <dbReference type="ARBA" id="ARBA00034013"/>
    </source>
</evidence>
<dbReference type="GO" id="GO:0005992">
    <property type="term" value="P:trehalose biosynthetic process"/>
    <property type="evidence" value="ECO:0007669"/>
    <property type="project" value="UniProtKB-UniRule"/>
</dbReference>
<dbReference type="PIRSF" id="PIRSF006337">
    <property type="entry name" value="Trehalose_TreZ"/>
    <property type="match status" value="1"/>
</dbReference>
<feature type="site" description="Transition state stabilizer" evidence="17">
    <location>
        <position position="394"/>
    </location>
</feature>
<evidence type="ECO:0000313" key="20">
    <source>
        <dbReference type="EMBL" id="SMH67168.1"/>
    </source>
</evidence>
<evidence type="ECO:0000256" key="3">
    <source>
        <dbReference type="ARBA" id="ARBA00008061"/>
    </source>
</evidence>
<evidence type="ECO:0000256" key="6">
    <source>
        <dbReference type="ARBA" id="ARBA00022490"/>
    </source>
</evidence>
<sequence>MIRRHDMPFGAMVEAEGVLFRLWAPRVQQLEIALSWAGGEKRHPMAGAAGGWWHHFAPGLGSGVCYQFLLPDGSAVPDPASRYQPQDAQGLSLVIDPAAYAWQDCRWRGRPWYETVIYELHVGTFTLEGTFRAAMERLDDLADLGITAVELMPLADFPGRRNWGYDGVLPFAPDAVYGRPEDLKALVDAAHGKGLMVFLDVVYNHFGPEGNALHRYAEDFFTPRHHTPWGPAINFDGPNSRVVRDFFRHNALYWLDEYHFDGLRFDAVHAICDDSHPDILEEIAAAVAAGPGQDRQIHLMLENDHNAAHYLGSGGYRAQWNDDFHHALHVLLTGEKDGYYRDFADQPTEHLGRCLAEGFAWQGQASVYRGQRARGEASAYLPPIAFVNFLQNHDQIGNRARGERLSRLCPAAALRAAVAVLLLAPAVPLLFMGEEFAAISPFLFFCDFSGELSQAVREGRRREFAAFAHFSTRGTATQIPDPGAESTFIASTLDWTQRNFGPHADWLQYYRRLLQIRRDEIVPRLAGVPGDSGTWHLLGKTGLAVHWRLADGAILSLYGQWAPEPLFLDLIPKGRMVFAQPPEATALLQKKRLPGWGVLCLLDEDAGEQHP</sequence>
<dbReference type="GO" id="GO:0005737">
    <property type="term" value="C:cytoplasm"/>
    <property type="evidence" value="ECO:0007669"/>
    <property type="project" value="UniProtKB-SubCell"/>
</dbReference>
<dbReference type="UniPathway" id="UPA00299"/>
<evidence type="ECO:0000256" key="8">
    <source>
        <dbReference type="ARBA" id="ARBA00023277"/>
    </source>
</evidence>
<comment type="pathway">
    <text evidence="2 14">Glycan biosynthesis; trehalose biosynthesis.</text>
</comment>
<proteinExistence type="inferred from homology"/>
<evidence type="ECO:0000256" key="13">
    <source>
        <dbReference type="NCBIfam" id="TIGR02402"/>
    </source>
</evidence>
<dbReference type="InterPro" id="IPR006047">
    <property type="entry name" value="GH13_cat_dom"/>
</dbReference>
<dbReference type="SUPFAM" id="SSF51445">
    <property type="entry name" value="(Trans)glycosidases"/>
    <property type="match status" value="1"/>
</dbReference>
<dbReference type="EC" id="3.2.1.141" evidence="4 13"/>
<evidence type="ECO:0000256" key="2">
    <source>
        <dbReference type="ARBA" id="ARBA00005199"/>
    </source>
</evidence>
<feature type="domain" description="Glycosyl hydrolase family 13 catalytic" evidence="18">
    <location>
        <begin position="119"/>
        <end position="477"/>
    </location>
</feature>
<comment type="similarity">
    <text evidence="3 14">Belongs to the glycosyl hydrolase 13 family.</text>
</comment>
<feature type="binding site" evidence="16">
    <location>
        <begin position="322"/>
        <end position="326"/>
    </location>
    <ligand>
        <name>substrate</name>
    </ligand>
</feature>
<organism evidence="19">
    <name type="scientific">Acidithiobacillus ferrivorans</name>
    <dbReference type="NCBI Taxonomy" id="160808"/>
    <lineage>
        <taxon>Bacteria</taxon>
        <taxon>Pseudomonadati</taxon>
        <taxon>Pseudomonadota</taxon>
        <taxon>Acidithiobacillia</taxon>
        <taxon>Acidithiobacillales</taxon>
        <taxon>Acidithiobacillaceae</taxon>
        <taxon>Acidithiobacillus</taxon>
    </lineage>
</organism>
<feature type="binding site" evidence="16">
    <location>
        <begin position="393"/>
        <end position="398"/>
    </location>
    <ligand>
        <name>substrate</name>
    </ligand>
</feature>
<reference evidence="19" key="1">
    <citation type="submission" date="2014-03" db="EMBL/GenBank/DDBJ databases">
        <authorList>
            <person name="Genoscope - CEA"/>
        </authorList>
    </citation>
    <scope>NUCLEOTIDE SEQUENCE [LARGE SCALE GENOMIC DNA]</scope>
    <source>
        <strain evidence="19">CF27</strain>
    </source>
</reference>
<keyword evidence="7 14" id="KW-0378">Hydrolase</keyword>
<dbReference type="CDD" id="cd11325">
    <property type="entry name" value="AmyAc_GTHase"/>
    <property type="match status" value="1"/>
</dbReference>
<evidence type="ECO:0000256" key="10">
    <source>
        <dbReference type="ARBA" id="ARBA00032057"/>
    </source>
</evidence>
<evidence type="ECO:0000256" key="5">
    <source>
        <dbReference type="ARBA" id="ARBA00015938"/>
    </source>
</evidence>
<keyword evidence="21" id="KW-1185">Reference proteome</keyword>
<dbReference type="InterPro" id="IPR044901">
    <property type="entry name" value="Trehalose_TreZ_E-set_sf"/>
</dbReference>
<feature type="binding site" evidence="16">
    <location>
        <begin position="264"/>
        <end position="269"/>
    </location>
    <ligand>
        <name>substrate</name>
    </ligand>
</feature>
<evidence type="ECO:0000259" key="18">
    <source>
        <dbReference type="SMART" id="SM00642"/>
    </source>
</evidence>
<dbReference type="InterPro" id="IPR004193">
    <property type="entry name" value="Glyco_hydro_13_N"/>
</dbReference>
<evidence type="ECO:0000256" key="9">
    <source>
        <dbReference type="ARBA" id="ARBA00023295"/>
    </source>
</evidence>
<dbReference type="AlphaFoldDB" id="A0A060ULR8"/>
<evidence type="ECO:0000256" key="15">
    <source>
        <dbReference type="PIRSR" id="PIRSR006337-1"/>
    </source>
</evidence>
<accession>A0A060ULR8</accession>
<evidence type="ECO:0000313" key="21">
    <source>
        <dbReference type="Proteomes" id="UP000193925"/>
    </source>
</evidence>
<dbReference type="PANTHER" id="PTHR43651:SF11">
    <property type="entry name" value="MALTO-OLIGOSYLTREHALOSE TREHALOHYDROLASE"/>
    <property type="match status" value="1"/>
</dbReference>
<dbReference type="Pfam" id="PF02922">
    <property type="entry name" value="CBM_48"/>
    <property type="match status" value="1"/>
</dbReference>
<feature type="active site" description="Nucleophile" evidence="15">
    <location>
        <position position="266"/>
    </location>
</feature>
<gene>
    <name evidence="19" type="primary">treZ</name>
    <name evidence="19" type="ORF">AFERRI_30233</name>
    <name evidence="20" type="ORF">AFERRI_50369</name>
</gene>
<dbReference type="PANTHER" id="PTHR43651">
    <property type="entry name" value="1,4-ALPHA-GLUCAN-BRANCHING ENZYME"/>
    <property type="match status" value="1"/>
</dbReference>
<evidence type="ECO:0000256" key="7">
    <source>
        <dbReference type="ARBA" id="ARBA00022801"/>
    </source>
</evidence>
<evidence type="ECO:0000256" key="1">
    <source>
        <dbReference type="ARBA" id="ARBA00004496"/>
    </source>
</evidence>
<reference evidence="19" key="2">
    <citation type="submission" date="2014-07" db="EMBL/GenBank/DDBJ databases">
        <title>Initial genome analysis of the psychrotolerant acidophile Acidithiobacillus ferrivorans CF27: insights into iron and sulfur oxidation pathways and into biofilm formation.</title>
        <authorList>
            <person name="Talla E."/>
            <person name="Hedrich S."/>
            <person name="Mangenot S."/>
            <person name="Ji B."/>
            <person name="Johnson D.B."/>
            <person name="Barbe V."/>
            <person name="Bonnefoy V."/>
        </authorList>
    </citation>
    <scope>NUCLEOTIDE SEQUENCE [LARGE SCALE GENOMIC DNA]</scope>
    <source>
        <strain evidence="19">CF27</strain>
    </source>
</reference>
<dbReference type="InterPro" id="IPR014756">
    <property type="entry name" value="Ig_E-set"/>
</dbReference>
<dbReference type="SMART" id="SM00642">
    <property type="entry name" value="Aamy"/>
    <property type="match status" value="1"/>
</dbReference>
<comment type="catalytic activity">
    <reaction evidence="12 14">
        <text>hydrolysis of (1-&gt;4)-alpha-D-glucosidic linkage in 4-alpha-D-[(1-&gt;4)-alpha-D-glucanosyl]n trehalose to yield trehalose and (1-&gt;4)-alpha-D-glucan.</text>
        <dbReference type="EC" id="3.2.1.141"/>
    </reaction>
</comment>
<comment type="subcellular location">
    <subcellularLocation>
        <location evidence="1 15">Cytoplasm</location>
    </subcellularLocation>
</comment>
<dbReference type="Proteomes" id="UP000193925">
    <property type="component" value="Chromosome AFERRI"/>
</dbReference>
<name>A0A060ULR8_9PROT</name>
<evidence type="ECO:0000256" key="14">
    <source>
        <dbReference type="PIRNR" id="PIRNR006337"/>
    </source>
</evidence>
<evidence type="ECO:0000256" key="11">
    <source>
        <dbReference type="ARBA" id="ARBA00033284"/>
    </source>
</evidence>
<dbReference type="RefSeq" id="WP_035191897.1">
    <property type="nucleotide sequence ID" value="NZ_CCCS020000023.1"/>
</dbReference>
<dbReference type="Gene3D" id="2.60.40.10">
    <property type="entry name" value="Immunoglobulins"/>
    <property type="match status" value="1"/>
</dbReference>
<dbReference type="GO" id="GO:0033942">
    <property type="term" value="F:4-alpha-D-(1-&gt;4)-alpha-D-glucanotrehalose trehalohydrolase activity"/>
    <property type="evidence" value="ECO:0007669"/>
    <property type="project" value="UniProtKB-EC"/>
</dbReference>
<reference evidence="20 21" key="3">
    <citation type="submission" date="2017-03" db="EMBL/GenBank/DDBJ databases">
        <authorList>
            <person name="Regsiter A."/>
            <person name="William W."/>
        </authorList>
    </citation>
    <scope>NUCLEOTIDE SEQUENCE [LARGE SCALE GENOMIC DNA]</scope>
    <source>
        <strain evidence="20">PRJEB5721</strain>
    </source>
</reference>
<dbReference type="EMBL" id="CCCS020000023">
    <property type="protein sequence ID" value="CDQ09587.1"/>
    <property type="molecule type" value="Genomic_DNA"/>
</dbReference>
<dbReference type="InterPro" id="IPR012768">
    <property type="entry name" value="Trehalose_TreZ"/>
</dbReference>
<dbReference type="CDD" id="cd02853">
    <property type="entry name" value="E_set_MTHase_like_N"/>
    <property type="match status" value="1"/>
</dbReference>